<name>A0A077AVV1_9PROT</name>
<dbReference type="Proteomes" id="UP000028926">
    <property type="component" value="Chromosome"/>
</dbReference>
<evidence type="ECO:0000256" key="4">
    <source>
        <dbReference type="PROSITE-ProRule" id="PRU01161"/>
    </source>
</evidence>
<dbReference type="PANTHER" id="PTHR14226:SF78">
    <property type="entry name" value="SLR0060 PROTEIN"/>
    <property type="match status" value="1"/>
</dbReference>
<dbReference type="InterPro" id="IPR002641">
    <property type="entry name" value="PNPLA_dom"/>
</dbReference>
<feature type="short sequence motif" description="GXGXXG" evidence="4">
    <location>
        <begin position="15"/>
        <end position="20"/>
    </location>
</feature>
<dbReference type="KEGG" id="paca:ID47_06820"/>
<evidence type="ECO:0000256" key="2">
    <source>
        <dbReference type="ARBA" id="ARBA00022963"/>
    </source>
</evidence>
<evidence type="ECO:0000256" key="3">
    <source>
        <dbReference type="ARBA" id="ARBA00023098"/>
    </source>
</evidence>
<dbReference type="Gene3D" id="3.40.1090.10">
    <property type="entry name" value="Cytosolic phospholipase A2 catalytic domain"/>
    <property type="match status" value="1"/>
</dbReference>
<feature type="short sequence motif" description="DGA/G" evidence="4">
    <location>
        <begin position="197"/>
        <end position="199"/>
    </location>
</feature>
<protein>
    <submittedName>
        <fullName evidence="6">Patatin</fullName>
    </submittedName>
</protein>
<dbReference type="PANTHER" id="PTHR14226">
    <property type="entry name" value="NEUROPATHY TARGET ESTERASE/SWISS CHEESE D.MELANOGASTER"/>
    <property type="match status" value="1"/>
</dbReference>
<keyword evidence="2 4" id="KW-0442">Lipid degradation</keyword>
<dbReference type="PROSITE" id="PS51635">
    <property type="entry name" value="PNPLA"/>
    <property type="match status" value="1"/>
</dbReference>
<accession>A0A077AVV1</accession>
<dbReference type="OrthoDB" id="9807112at2"/>
<dbReference type="SUPFAM" id="SSF52151">
    <property type="entry name" value="FabD/lysophospholipase-like"/>
    <property type="match status" value="1"/>
</dbReference>
<dbReference type="GO" id="GO:0016042">
    <property type="term" value="P:lipid catabolic process"/>
    <property type="evidence" value="ECO:0007669"/>
    <property type="project" value="UniProtKB-UniRule"/>
</dbReference>
<evidence type="ECO:0000313" key="7">
    <source>
        <dbReference type="Proteomes" id="UP000028926"/>
    </source>
</evidence>
<evidence type="ECO:0000256" key="1">
    <source>
        <dbReference type="ARBA" id="ARBA00022801"/>
    </source>
</evidence>
<feature type="domain" description="PNPLA" evidence="5">
    <location>
        <begin position="11"/>
        <end position="210"/>
    </location>
</feature>
<dbReference type="AlphaFoldDB" id="A0A077AVV1"/>
<evidence type="ECO:0000259" key="5">
    <source>
        <dbReference type="PROSITE" id="PS51635"/>
    </source>
</evidence>
<reference evidence="6 7" key="1">
    <citation type="submission" date="2014-07" db="EMBL/GenBank/DDBJ databases">
        <title>Comparative genomic insights into amoeba endosymbionts belonging to the families of Holosporaceae and Candidatus Midichloriaceae within Rickettsiales.</title>
        <authorList>
            <person name="Wang Z."/>
            <person name="Wu M."/>
        </authorList>
    </citation>
    <scope>NUCLEOTIDE SEQUENCE [LARGE SCALE GENOMIC DNA]</scope>
    <source>
        <strain evidence="6">PRA3</strain>
    </source>
</reference>
<dbReference type="InterPro" id="IPR050301">
    <property type="entry name" value="NTE"/>
</dbReference>
<gene>
    <name evidence="6" type="ORF">ID47_06820</name>
</gene>
<dbReference type="InterPro" id="IPR016035">
    <property type="entry name" value="Acyl_Trfase/lysoPLipase"/>
</dbReference>
<organism evidence="6 7">
    <name type="scientific">Candidatus Odyssella acanthamoebae</name>
    <dbReference type="NCBI Taxonomy" id="91604"/>
    <lineage>
        <taxon>Bacteria</taxon>
        <taxon>Pseudomonadati</taxon>
        <taxon>Pseudomonadota</taxon>
        <taxon>Alphaproteobacteria</taxon>
        <taxon>Holosporales</taxon>
        <taxon>Candidatus Paracaedibacteraceae</taxon>
        <taxon>Candidatus Odyssella</taxon>
    </lineage>
</organism>
<feature type="short sequence motif" description="GXSXG" evidence="4">
    <location>
        <begin position="43"/>
        <end position="47"/>
    </location>
</feature>
<feature type="active site" description="Nucleophile" evidence="4">
    <location>
        <position position="45"/>
    </location>
</feature>
<keyword evidence="1 4" id="KW-0378">Hydrolase</keyword>
<dbReference type="EMBL" id="CP008941">
    <property type="protein sequence ID" value="AIK96516.1"/>
    <property type="molecule type" value="Genomic_DNA"/>
</dbReference>
<keyword evidence="3 4" id="KW-0443">Lipid metabolism</keyword>
<dbReference type="HOGENOM" id="CLU_040292_0_0_5"/>
<evidence type="ECO:0000313" key="6">
    <source>
        <dbReference type="EMBL" id="AIK96516.1"/>
    </source>
</evidence>
<dbReference type="GO" id="GO:0016787">
    <property type="term" value="F:hydrolase activity"/>
    <property type="evidence" value="ECO:0007669"/>
    <property type="project" value="UniProtKB-UniRule"/>
</dbReference>
<feature type="active site" description="Proton acceptor" evidence="4">
    <location>
        <position position="197"/>
    </location>
</feature>
<dbReference type="Pfam" id="PF01734">
    <property type="entry name" value="Patatin"/>
    <property type="match status" value="1"/>
</dbReference>
<keyword evidence="7" id="KW-1185">Reference proteome</keyword>
<sequence length="343" mass="38990">MAPKKVKKINLALQGGGAHGAFTWGVLDRLLEEEDLEIEGISGTSAGAMNAAILAHGYAVGGRQKAKEALQSFWWEISLLGKVFNPIRQTAVEKFDEPWNLDWSLSYTYYELMSHILSPYQSNPMNLNPLKWVLEKSIDFTVFKDSKIKLFVAATSVRTGQPKIFNHAEITVDSLMASACIPFIFQSVKIDDEFYWDGGYMGNPVLWPLIYNTKSDDIILVQINPLYREQIPQTAHDIANRLNEITFNSSLVAEMRAINFVSRLISQGKLNPDDYKDVKIHMITDNEGMKQLNASSKLNTDWAFFKYLKAIGRDSTEQWLAQHKKDITVQPSINIFETFLRKK</sequence>
<proteinExistence type="predicted"/>
<dbReference type="eggNOG" id="COG1752">
    <property type="taxonomic scope" value="Bacteria"/>
</dbReference>
<dbReference type="RefSeq" id="WP_038464999.1">
    <property type="nucleotide sequence ID" value="NZ_CP008941.1"/>
</dbReference>